<dbReference type="EMBL" id="CAEZTU010000004">
    <property type="protein sequence ID" value="CAB4570371.1"/>
    <property type="molecule type" value="Genomic_DNA"/>
</dbReference>
<evidence type="ECO:0000313" key="1">
    <source>
        <dbReference type="EMBL" id="CAB4570371.1"/>
    </source>
</evidence>
<dbReference type="AlphaFoldDB" id="A0A6J6E1W1"/>
<protein>
    <submittedName>
        <fullName evidence="1">Unannotated protein</fullName>
    </submittedName>
</protein>
<gene>
    <name evidence="1" type="ORF">UFOPK1740_00181</name>
</gene>
<dbReference type="Gene3D" id="3.40.50.10400">
    <property type="entry name" value="Hypothetical protein PA1492"/>
    <property type="match status" value="1"/>
</dbReference>
<name>A0A6J6E1W1_9ZZZZ</name>
<sequence>MTKPLMILISGPYMSGTNGDESAIAKNLKAMEDYALPIYSKGHLAVVGEWLAWPVIRQAGGDSHSSNQFTEYQYPVAHRLLEKCDAVLRIPGESKGADIEMAKAKEMGKTIFMSLAEIPDVNSGL</sequence>
<reference evidence="1" key="1">
    <citation type="submission" date="2020-05" db="EMBL/GenBank/DDBJ databases">
        <authorList>
            <person name="Chiriac C."/>
            <person name="Salcher M."/>
            <person name="Ghai R."/>
            <person name="Kavagutti S V."/>
        </authorList>
    </citation>
    <scope>NUCLEOTIDE SEQUENCE</scope>
</reference>
<proteinExistence type="predicted"/>
<organism evidence="1">
    <name type="scientific">freshwater metagenome</name>
    <dbReference type="NCBI Taxonomy" id="449393"/>
    <lineage>
        <taxon>unclassified sequences</taxon>
        <taxon>metagenomes</taxon>
        <taxon>ecological metagenomes</taxon>
    </lineage>
</organism>
<accession>A0A6J6E1W1</accession>